<keyword evidence="3" id="KW-1185">Reference proteome</keyword>
<accession>A0A1G6UV90</accession>
<dbReference type="STRING" id="2741.SAMN04489866_103151"/>
<proteinExistence type="predicted"/>
<dbReference type="EMBL" id="FNAF01000003">
    <property type="protein sequence ID" value="SDD45193.1"/>
    <property type="molecule type" value="Genomic_DNA"/>
</dbReference>
<protein>
    <submittedName>
        <fullName evidence="2">Osmoprotectant transport system substrate-binding protein</fullName>
    </submittedName>
</protein>
<dbReference type="GO" id="GO:0043190">
    <property type="term" value="C:ATP-binding cassette (ABC) transporter complex"/>
    <property type="evidence" value="ECO:0007669"/>
    <property type="project" value="InterPro"/>
</dbReference>
<evidence type="ECO:0000259" key="1">
    <source>
        <dbReference type="Pfam" id="PF04069"/>
    </source>
</evidence>
<name>A0A1G6UV90_PEPNI</name>
<sequence length="311" mass="34603">MTLKKWIAGLLALTFLLTAGCALPGLGTSTRSGIVVASGSYAERQIMSEMTAEMIRHYMPDVNVSVINNLGSATLVNQSLVRGDANVAGCMYTGTSLTGELNMPPITDPKKAFKAVVDGYDQKFDCKWYDSFGFANTYAFMVARDLAEREHLTKVSDLERLKDTLKVGVDTHWLRREGDGYEAFQKIYGFSFKNMHSMELGLVYGAVNAGEVDCVLGYSTDGRINAFDLVLLEDDRHLFPPYDASPVATHAVLQKYPELDGVLRRMNGIITSETMQKLNRRSDEDHVEPYTVAKDFLKENNYFENKGKEAA</sequence>
<dbReference type="Proteomes" id="UP000198995">
    <property type="component" value="Unassembled WGS sequence"/>
</dbReference>
<feature type="domain" description="ABC-type glycine betaine transport system substrate-binding" evidence="1">
    <location>
        <begin position="34"/>
        <end position="299"/>
    </location>
</feature>
<organism evidence="2 3">
    <name type="scientific">Peptococcus niger</name>
    <dbReference type="NCBI Taxonomy" id="2741"/>
    <lineage>
        <taxon>Bacteria</taxon>
        <taxon>Bacillati</taxon>
        <taxon>Bacillota</taxon>
        <taxon>Clostridia</taxon>
        <taxon>Eubacteriales</taxon>
        <taxon>Peptococcaceae</taxon>
        <taxon>Peptococcus</taxon>
    </lineage>
</organism>
<dbReference type="InterPro" id="IPR007210">
    <property type="entry name" value="ABC_Gly_betaine_transp_sub-bd"/>
</dbReference>
<reference evidence="2 3" key="1">
    <citation type="submission" date="2016-10" db="EMBL/GenBank/DDBJ databases">
        <authorList>
            <person name="de Groot N.N."/>
        </authorList>
    </citation>
    <scope>NUCLEOTIDE SEQUENCE [LARGE SCALE GENOMIC DNA]</scope>
    <source>
        <strain evidence="2 3">DSM 20475</strain>
    </source>
</reference>
<dbReference type="Gene3D" id="3.40.190.120">
    <property type="entry name" value="Osmoprotection protein (prox), domain 2"/>
    <property type="match status" value="1"/>
</dbReference>
<evidence type="ECO:0000313" key="3">
    <source>
        <dbReference type="Proteomes" id="UP000198995"/>
    </source>
</evidence>
<dbReference type="RefSeq" id="WP_091791410.1">
    <property type="nucleotide sequence ID" value="NZ_FNAF01000003.1"/>
</dbReference>
<dbReference type="SUPFAM" id="SSF53850">
    <property type="entry name" value="Periplasmic binding protein-like II"/>
    <property type="match status" value="1"/>
</dbReference>
<evidence type="ECO:0000313" key="2">
    <source>
        <dbReference type="EMBL" id="SDD45193.1"/>
    </source>
</evidence>
<gene>
    <name evidence="2" type="ORF">SAMN04489866_103151</name>
</gene>
<dbReference type="PROSITE" id="PS51257">
    <property type="entry name" value="PROKAR_LIPOPROTEIN"/>
    <property type="match status" value="1"/>
</dbReference>
<dbReference type="GO" id="GO:0022857">
    <property type="term" value="F:transmembrane transporter activity"/>
    <property type="evidence" value="ECO:0007669"/>
    <property type="project" value="InterPro"/>
</dbReference>
<dbReference type="Gene3D" id="3.40.190.10">
    <property type="entry name" value="Periplasmic binding protein-like II"/>
    <property type="match status" value="1"/>
</dbReference>
<dbReference type="CDD" id="cd13608">
    <property type="entry name" value="PBP2_OpuCC_like"/>
    <property type="match status" value="1"/>
</dbReference>
<dbReference type="AlphaFoldDB" id="A0A1G6UV90"/>
<dbReference type="Pfam" id="PF04069">
    <property type="entry name" value="OpuAC"/>
    <property type="match status" value="1"/>
</dbReference>
<dbReference type="OrthoDB" id="9801163at2"/>